<dbReference type="AlphaFoldDB" id="D5UZI7"/>
<proteinExistence type="predicted"/>
<dbReference type="KEGG" id="ant:Arnit_0559"/>
<organism evidence="2 3">
    <name type="scientific">Arcobacter nitrofigilis (strain ATCC 33309 / DSM 7299 / CCUG 15893 / LMG 7604 / NCTC 12251 / CI)</name>
    <name type="common">Campylobacter nitrofigilis</name>
    <dbReference type="NCBI Taxonomy" id="572480"/>
    <lineage>
        <taxon>Bacteria</taxon>
        <taxon>Pseudomonadati</taxon>
        <taxon>Campylobacterota</taxon>
        <taxon>Epsilonproteobacteria</taxon>
        <taxon>Campylobacterales</taxon>
        <taxon>Arcobacteraceae</taxon>
        <taxon>Arcobacter</taxon>
    </lineage>
</organism>
<evidence type="ECO:0000313" key="2">
    <source>
        <dbReference type="EMBL" id="ADG92224.1"/>
    </source>
</evidence>
<reference evidence="2 3" key="1">
    <citation type="journal article" date="2010" name="Stand. Genomic Sci.">
        <title>Complete genome sequence of Arcobacter nitrofigilis type strain (CI).</title>
        <authorList>
            <person name="Pati A."/>
            <person name="Gronow S."/>
            <person name="Lapidus A."/>
            <person name="Copeland A."/>
            <person name="Glavina Del Rio T."/>
            <person name="Nolan M."/>
            <person name="Lucas S."/>
            <person name="Tice H."/>
            <person name="Cheng J.F."/>
            <person name="Han C."/>
            <person name="Chertkov O."/>
            <person name="Bruce D."/>
            <person name="Tapia R."/>
            <person name="Goodwin L."/>
            <person name="Pitluck S."/>
            <person name="Liolios K."/>
            <person name="Ivanova N."/>
            <person name="Mavromatis K."/>
            <person name="Chen A."/>
            <person name="Palaniappan K."/>
            <person name="Land M."/>
            <person name="Hauser L."/>
            <person name="Chang Y.J."/>
            <person name="Jeffries C.D."/>
            <person name="Detter J.C."/>
            <person name="Rohde M."/>
            <person name="Goker M."/>
            <person name="Bristow J."/>
            <person name="Eisen J.A."/>
            <person name="Markowitz V."/>
            <person name="Hugenholtz P."/>
            <person name="Klenk H.P."/>
            <person name="Kyrpides N.C."/>
        </authorList>
    </citation>
    <scope>NUCLEOTIDE SEQUENCE [LARGE SCALE GENOMIC DNA]</scope>
    <source>
        <strain evidence="3">ATCC 33309 / DSM 7299 / CCUG 15893 / LMG 7604 / NCTC 12251 / CI</strain>
    </source>
</reference>
<dbReference type="RefSeq" id="WP_013134369.1">
    <property type="nucleotide sequence ID" value="NC_014166.1"/>
</dbReference>
<sequence precursor="true">MFKKVLISSLLLISSSYAHTAIMTCFDNGDNTITCEGGFSNGSSGSGVQMYVKHGDKKIIEGLMNEDSEFTFTKPQNSYVVIFDAGKGHIVSIKGEEIIE</sequence>
<keyword evidence="1" id="KW-0732">Signal</keyword>
<gene>
    <name evidence="2" type="ordered locus">Arnit_0559</name>
</gene>
<dbReference type="OrthoDB" id="363007at2"/>
<feature type="signal peptide" evidence="1">
    <location>
        <begin position="1"/>
        <end position="20"/>
    </location>
</feature>
<feature type="chain" id="PRO_5003077949" evidence="1">
    <location>
        <begin position="21"/>
        <end position="100"/>
    </location>
</feature>
<evidence type="ECO:0000256" key="1">
    <source>
        <dbReference type="SAM" id="SignalP"/>
    </source>
</evidence>
<evidence type="ECO:0000313" key="3">
    <source>
        <dbReference type="Proteomes" id="UP000000939"/>
    </source>
</evidence>
<accession>D5UZI7</accession>
<dbReference type="EMBL" id="CP001999">
    <property type="protein sequence ID" value="ADG92224.1"/>
    <property type="molecule type" value="Genomic_DNA"/>
</dbReference>
<dbReference type="eggNOG" id="ENOG5032Z13">
    <property type="taxonomic scope" value="Bacteria"/>
</dbReference>
<dbReference type="HOGENOM" id="CLU_148087_1_0_7"/>
<keyword evidence="3" id="KW-1185">Reference proteome</keyword>
<protein>
    <submittedName>
        <fullName evidence="2">Uncharacterized protein</fullName>
    </submittedName>
</protein>
<dbReference type="STRING" id="572480.Arnit_0559"/>
<name>D5UZI7_ARCNC</name>
<dbReference type="Proteomes" id="UP000000939">
    <property type="component" value="Chromosome"/>
</dbReference>